<dbReference type="Proteomes" id="UP001281761">
    <property type="component" value="Unassembled WGS sequence"/>
</dbReference>
<dbReference type="SUPFAM" id="SSF51126">
    <property type="entry name" value="Pectin lyase-like"/>
    <property type="match status" value="1"/>
</dbReference>
<evidence type="ECO:0000313" key="1">
    <source>
        <dbReference type="EMBL" id="KAK2961890.1"/>
    </source>
</evidence>
<gene>
    <name evidence="1" type="ORF">BLNAU_3327</name>
</gene>
<dbReference type="InterPro" id="IPR011050">
    <property type="entry name" value="Pectin_lyase_fold/virulence"/>
</dbReference>
<comment type="caution">
    <text evidence="1">The sequence shown here is derived from an EMBL/GenBank/DDBJ whole genome shotgun (WGS) entry which is preliminary data.</text>
</comment>
<sequence length="145" mass="15474">MIEVDVDSNLMFWFGIVFGAEGQFHRPFIQAQGRVHIDTVHFMAMSFDSHSCITMTAGDFTIQANYESSIMSSAVNLTTTGNGAFLSAHAASVSLNHTMFVNCSARSGGAVLISDSNSLSVSEIRFVNCSASADGGAPNEAVDYF</sequence>
<dbReference type="EMBL" id="JARBJD010000014">
    <property type="protein sequence ID" value="KAK2961890.1"/>
    <property type="molecule type" value="Genomic_DNA"/>
</dbReference>
<reference evidence="1 2" key="1">
    <citation type="journal article" date="2022" name="bioRxiv">
        <title>Genomics of Preaxostyla Flagellates Illuminates Evolutionary Transitions and the Path Towards Mitochondrial Loss.</title>
        <authorList>
            <person name="Novak L.V.F."/>
            <person name="Treitli S.C."/>
            <person name="Pyrih J."/>
            <person name="Halakuc P."/>
            <person name="Pipaliya S.V."/>
            <person name="Vacek V."/>
            <person name="Brzon O."/>
            <person name="Soukal P."/>
            <person name="Eme L."/>
            <person name="Dacks J.B."/>
            <person name="Karnkowska A."/>
            <person name="Elias M."/>
            <person name="Hampl V."/>
        </authorList>
    </citation>
    <scope>NUCLEOTIDE SEQUENCE [LARGE SCALE GENOMIC DNA]</scope>
    <source>
        <strain evidence="1">NAU3</strain>
        <tissue evidence="1">Gut</tissue>
    </source>
</reference>
<organism evidence="1 2">
    <name type="scientific">Blattamonas nauphoetae</name>
    <dbReference type="NCBI Taxonomy" id="2049346"/>
    <lineage>
        <taxon>Eukaryota</taxon>
        <taxon>Metamonada</taxon>
        <taxon>Preaxostyla</taxon>
        <taxon>Oxymonadida</taxon>
        <taxon>Blattamonas</taxon>
    </lineage>
</organism>
<evidence type="ECO:0000313" key="2">
    <source>
        <dbReference type="Proteomes" id="UP001281761"/>
    </source>
</evidence>
<accession>A0ABQ9YDU4</accession>
<keyword evidence="2" id="KW-1185">Reference proteome</keyword>
<proteinExistence type="predicted"/>
<name>A0ABQ9YDU4_9EUKA</name>
<protein>
    <recommendedName>
        <fullName evidence="3">Dispersed gene family protein 1 (DGF-1)</fullName>
    </recommendedName>
</protein>
<evidence type="ECO:0008006" key="3">
    <source>
        <dbReference type="Google" id="ProtNLM"/>
    </source>
</evidence>